<accession>A0ABN9Q586</accession>
<evidence type="ECO:0000256" key="2">
    <source>
        <dbReference type="SAM" id="MobiDB-lite"/>
    </source>
</evidence>
<feature type="compositionally biased region" description="Basic and acidic residues" evidence="2">
    <location>
        <begin position="9"/>
        <end position="22"/>
    </location>
</feature>
<proteinExistence type="predicted"/>
<dbReference type="Proteomes" id="UP001189429">
    <property type="component" value="Unassembled WGS sequence"/>
</dbReference>
<name>A0ABN9Q586_9DINO</name>
<reference evidence="3" key="1">
    <citation type="submission" date="2023-10" db="EMBL/GenBank/DDBJ databases">
        <authorList>
            <person name="Chen Y."/>
            <person name="Shah S."/>
            <person name="Dougan E. K."/>
            <person name="Thang M."/>
            <person name="Chan C."/>
        </authorList>
    </citation>
    <scope>NUCLEOTIDE SEQUENCE [LARGE SCALE GENOMIC DNA]</scope>
</reference>
<sequence>MGGPAPPSRLREPPERSAAAWRRERCAARLQAFQRRRVALREPGAAAATGGGAAKPVGRYLVDLAEFKEQAKLENQVRLLKAKLEAQEARAAAGTRTPNAAAEPTAEILSSLQDLAAENAKLRVELERQRTENVELRRENQKLRAGADVLLLPPGGAYHCVHLVSLVAKISRWGPGAAAAGMGPNPEVRTS</sequence>
<feature type="coiled-coil region" evidence="1">
    <location>
        <begin position="70"/>
        <end position="146"/>
    </location>
</feature>
<evidence type="ECO:0000256" key="1">
    <source>
        <dbReference type="SAM" id="Coils"/>
    </source>
</evidence>
<evidence type="ECO:0000313" key="4">
    <source>
        <dbReference type="Proteomes" id="UP001189429"/>
    </source>
</evidence>
<feature type="region of interest" description="Disordered" evidence="2">
    <location>
        <begin position="1"/>
        <end position="22"/>
    </location>
</feature>
<comment type="caution">
    <text evidence="3">The sequence shown here is derived from an EMBL/GenBank/DDBJ whole genome shotgun (WGS) entry which is preliminary data.</text>
</comment>
<dbReference type="EMBL" id="CAUYUJ010002225">
    <property type="protein sequence ID" value="CAK0799795.1"/>
    <property type="molecule type" value="Genomic_DNA"/>
</dbReference>
<gene>
    <name evidence="3" type="ORF">PCOR1329_LOCUS8135</name>
</gene>
<keyword evidence="1" id="KW-0175">Coiled coil</keyword>
<organism evidence="3 4">
    <name type="scientific">Prorocentrum cordatum</name>
    <dbReference type="NCBI Taxonomy" id="2364126"/>
    <lineage>
        <taxon>Eukaryota</taxon>
        <taxon>Sar</taxon>
        <taxon>Alveolata</taxon>
        <taxon>Dinophyceae</taxon>
        <taxon>Prorocentrales</taxon>
        <taxon>Prorocentraceae</taxon>
        <taxon>Prorocentrum</taxon>
    </lineage>
</organism>
<keyword evidence="4" id="KW-1185">Reference proteome</keyword>
<evidence type="ECO:0000313" key="3">
    <source>
        <dbReference type="EMBL" id="CAK0799795.1"/>
    </source>
</evidence>
<protein>
    <submittedName>
        <fullName evidence="3">Uncharacterized protein</fullName>
    </submittedName>
</protein>